<evidence type="ECO:0000313" key="2">
    <source>
        <dbReference type="EMBL" id="RDH43822.1"/>
    </source>
</evidence>
<feature type="compositionally biased region" description="Polar residues" evidence="1">
    <location>
        <begin position="705"/>
        <end position="717"/>
    </location>
</feature>
<dbReference type="Gene3D" id="3.55.50.10">
    <property type="entry name" value="Baseplate protein-like domains"/>
    <property type="match status" value="1"/>
</dbReference>
<dbReference type="Gene3D" id="2.30.110.50">
    <property type="match status" value="1"/>
</dbReference>
<sequence length="899" mass="96609">MSTIGQTQLQQHGYQEVVLYWAVKLQSGEWVGDETLRLVQLQGQEKVGDLFQFQLSLRGNTDASGSTLTFDALLGQPITIGIVYPKLGSTPQDFKAALAGSSLPGMVLRSGIVASMAMEQPGSYQLVMRPSLWQLTLTNGYQIYPQLSLRDVIAKVLKQFGITYSMMGITGSSNPALTRVQDWFQAGETALAFIQRIIRKAHIFFYYQHQPWVDEVIFSNSTDYPWALPEQPKLRYTYSHLPAQHEDDVVTHYHYQQHMVSSSVAATQTRQQAAWEADTVANTQSYQGKSDTAEGTLPFYVYKIYQYGCSDQEAQHEADTQQQMINASATEFSGGSQSPALQAGYKFSLADQQGESHTPNPIQPSLAGQTFVITEVSHQVSIDGQYQNTFKATEPQGLITAFSIQETHQGSVLATVVDHGGGGSAVSAGEWKYYAPAVFDLELQQCRDRNSADSVLQAKGVFVQFSVQGTQSEPCWVKLAAHMQNIPEVGATVVVTRANDDSELPEIQSIVQNNGTKVVTPSGWTASTHVGSQYSTQYGDSQSIRFGKLSQVCLSEAIGIVQEAYDSGQYRDSSYSQGASFSYATAEEGKQGLLSRSKSWGCTYSEHYGQKSWSHSEIDSSYSEQLMVDTESHSTIQNKSLSYSTIGETEQHSEILKDTHSYSTVKGLSYSESTLGSVESKSTIKEDNIQDSLIKGDSISTHQVDGLSDSTQTMNQVSSSMTASTQSSTSAIGTTTSANVIGSATQGTVMGVSMTSSAIGLTYSANVVVSSTAVNTTGVSVSETTVGSSVATNITGASVNTSVVGASTNTNVIGSSTDVGVTGTSTRVSVVGESTQVNVMGVSNDVSVVTSSNSVSVKDTIAVVDVVASGVRFQTSPDLVKTEIIGTEISLLSAIKLIM</sequence>
<keyword evidence="3" id="KW-1185">Reference proteome</keyword>
<dbReference type="Gene3D" id="4.10.220.110">
    <property type="match status" value="1"/>
</dbReference>
<dbReference type="Pfam" id="PF05954">
    <property type="entry name" value="Phage_GPD"/>
    <property type="match status" value="1"/>
</dbReference>
<evidence type="ECO:0008006" key="4">
    <source>
        <dbReference type="Google" id="ProtNLM"/>
    </source>
</evidence>
<gene>
    <name evidence="2" type="ORF">B9G39_10410</name>
</gene>
<name>A0A4P9VP84_9GAMM</name>
<dbReference type="EMBL" id="NDXW01000001">
    <property type="protein sequence ID" value="RDH43822.1"/>
    <property type="molecule type" value="Genomic_DNA"/>
</dbReference>
<organism evidence="2 3">
    <name type="scientific">Zooshikella ganghwensis</name>
    <dbReference type="NCBI Taxonomy" id="202772"/>
    <lineage>
        <taxon>Bacteria</taxon>
        <taxon>Pseudomonadati</taxon>
        <taxon>Pseudomonadota</taxon>
        <taxon>Gammaproteobacteria</taxon>
        <taxon>Oceanospirillales</taxon>
        <taxon>Zooshikellaceae</taxon>
        <taxon>Zooshikella</taxon>
    </lineage>
</organism>
<accession>A0A4P9VP84</accession>
<protein>
    <recommendedName>
        <fullName evidence="4">Type VI secretion system tip protein VgrG</fullName>
    </recommendedName>
</protein>
<comment type="caution">
    <text evidence="2">The sequence shown here is derived from an EMBL/GenBank/DDBJ whole genome shotgun (WGS) entry which is preliminary data.</text>
</comment>
<evidence type="ECO:0000256" key="1">
    <source>
        <dbReference type="SAM" id="MobiDB-lite"/>
    </source>
</evidence>
<evidence type="ECO:0000313" key="3">
    <source>
        <dbReference type="Proteomes" id="UP000257039"/>
    </source>
</evidence>
<dbReference type="RefSeq" id="WP_094787066.1">
    <property type="nucleotide sequence ID" value="NZ_NDXW01000001.1"/>
</dbReference>
<feature type="compositionally biased region" description="Low complexity" evidence="1">
    <location>
        <begin position="718"/>
        <end position="730"/>
    </location>
</feature>
<dbReference type="AlphaFoldDB" id="A0A4P9VP84"/>
<feature type="region of interest" description="Disordered" evidence="1">
    <location>
        <begin position="705"/>
        <end position="730"/>
    </location>
</feature>
<dbReference type="Proteomes" id="UP000257039">
    <property type="component" value="Unassembled WGS sequence"/>
</dbReference>
<dbReference type="SUPFAM" id="SSF69279">
    <property type="entry name" value="Phage tail proteins"/>
    <property type="match status" value="2"/>
</dbReference>
<reference evidence="2 3" key="1">
    <citation type="submission" date="2017-04" db="EMBL/GenBank/DDBJ databases">
        <title>Draft genome sequence of Zooshikella ganghwensis VG4 isolated from Red Sea sediments.</title>
        <authorList>
            <person name="Rehman Z."/>
            <person name="Alam I."/>
            <person name="Kamau A."/>
            <person name="Bajic V."/>
            <person name="Leiknes T."/>
        </authorList>
    </citation>
    <scope>NUCLEOTIDE SEQUENCE [LARGE SCALE GENOMIC DNA]</scope>
    <source>
        <strain evidence="2 3">VG4</strain>
    </source>
</reference>
<proteinExistence type="predicted"/>